<keyword evidence="1" id="KW-1133">Transmembrane helix</keyword>
<gene>
    <name evidence="3" type="ORF">FCI23_36155</name>
</gene>
<keyword evidence="1" id="KW-0472">Membrane</keyword>
<feature type="transmembrane region" description="Helical" evidence="1">
    <location>
        <begin position="75"/>
        <end position="95"/>
    </location>
</feature>
<accession>A0A4U0S306</accession>
<feature type="domain" description="DUF4234" evidence="2">
    <location>
        <begin position="37"/>
        <end position="101"/>
    </location>
</feature>
<protein>
    <submittedName>
        <fullName evidence="3">DUF4234 domain-containing protein</fullName>
    </submittedName>
</protein>
<dbReference type="RefSeq" id="WP_136728416.1">
    <property type="nucleotide sequence ID" value="NZ_SUMC01000053.1"/>
</dbReference>
<comment type="caution">
    <text evidence="3">The sequence shown here is derived from an EMBL/GenBank/DDBJ whole genome shotgun (WGS) entry which is preliminary data.</text>
</comment>
<evidence type="ECO:0000256" key="1">
    <source>
        <dbReference type="SAM" id="Phobius"/>
    </source>
</evidence>
<feature type="transmembrane region" description="Helical" evidence="1">
    <location>
        <begin position="107"/>
        <end position="133"/>
    </location>
</feature>
<feature type="transmembrane region" description="Helical" evidence="1">
    <location>
        <begin position="38"/>
        <end position="55"/>
    </location>
</feature>
<evidence type="ECO:0000259" key="2">
    <source>
        <dbReference type="Pfam" id="PF14018"/>
    </source>
</evidence>
<proteinExistence type="predicted"/>
<organism evidence="3 4">
    <name type="scientific">Actinacidiphila oryziradicis</name>
    <dbReference type="NCBI Taxonomy" id="2571141"/>
    <lineage>
        <taxon>Bacteria</taxon>
        <taxon>Bacillati</taxon>
        <taxon>Actinomycetota</taxon>
        <taxon>Actinomycetes</taxon>
        <taxon>Kitasatosporales</taxon>
        <taxon>Streptomycetaceae</taxon>
        <taxon>Actinacidiphila</taxon>
    </lineage>
</organism>
<dbReference type="InterPro" id="IPR025328">
    <property type="entry name" value="DUF4234"/>
</dbReference>
<dbReference type="EMBL" id="SUMC01000053">
    <property type="protein sequence ID" value="TKA03290.1"/>
    <property type="molecule type" value="Genomic_DNA"/>
</dbReference>
<dbReference type="AlphaFoldDB" id="A0A4U0S306"/>
<sequence length="145" mass="15757">MSARGGRMFGDVREGSSGGWLATGLATPSGVMRSPVQVWLLTLATFGLYGLRWYYIVNRELRDFDPRIQVRPALALLSVTLGALVIVPAVVSIVHTGSRIAQAQRRAGLFAGSVSGIRGLLLGPVLGMTPLYYQHHLNEVWIARN</sequence>
<dbReference type="OrthoDB" id="4945834at2"/>
<keyword evidence="4" id="KW-1185">Reference proteome</keyword>
<keyword evidence="1" id="KW-0812">Transmembrane</keyword>
<dbReference type="Pfam" id="PF14018">
    <property type="entry name" value="DUF4234"/>
    <property type="match status" value="1"/>
</dbReference>
<dbReference type="Proteomes" id="UP000305778">
    <property type="component" value="Unassembled WGS sequence"/>
</dbReference>
<name>A0A4U0S306_9ACTN</name>
<evidence type="ECO:0000313" key="4">
    <source>
        <dbReference type="Proteomes" id="UP000305778"/>
    </source>
</evidence>
<reference evidence="3 4" key="1">
    <citation type="submission" date="2019-04" db="EMBL/GenBank/DDBJ databases">
        <title>Streptomyces oryziradicis sp. nov., a novel actinomycete isolated from rhizosphere soil of rice (Oryza sativa L.).</title>
        <authorList>
            <person name="Li C."/>
        </authorList>
    </citation>
    <scope>NUCLEOTIDE SEQUENCE [LARGE SCALE GENOMIC DNA]</scope>
    <source>
        <strain evidence="3 4">NEAU-C40</strain>
    </source>
</reference>
<evidence type="ECO:0000313" key="3">
    <source>
        <dbReference type="EMBL" id="TKA03290.1"/>
    </source>
</evidence>